<dbReference type="Proteomes" id="UP001354989">
    <property type="component" value="Plasmid pPP1"/>
</dbReference>
<geneLocation type="plasmid" evidence="1 2">
    <name>pPP1</name>
</geneLocation>
<dbReference type="EMBL" id="AP025293">
    <property type="protein sequence ID" value="BDD00566.1"/>
    <property type="molecule type" value="Genomic_DNA"/>
</dbReference>
<name>A0ABM7VHW6_9BACT</name>
<accession>A0ABM7VHW6</accession>
<proteinExistence type="predicted"/>
<gene>
    <name evidence="1" type="ORF">PEPS_28460</name>
</gene>
<protein>
    <submittedName>
        <fullName evidence="1">Uncharacterized protein</fullName>
    </submittedName>
</protein>
<dbReference type="RefSeq" id="WP_332921246.1">
    <property type="nucleotide sequence ID" value="NZ_AP025293.1"/>
</dbReference>
<evidence type="ECO:0000313" key="2">
    <source>
        <dbReference type="Proteomes" id="UP001354989"/>
    </source>
</evidence>
<reference evidence="1 2" key="1">
    <citation type="submission" date="2021-12" db="EMBL/GenBank/DDBJ databases">
        <title>Genome sequencing of bacteria with rrn-lacking chromosome and rrn-plasmid.</title>
        <authorList>
            <person name="Anda M."/>
            <person name="Iwasaki W."/>
        </authorList>
    </citation>
    <scope>NUCLEOTIDE SEQUENCE [LARGE SCALE GENOMIC DNA]</scope>
    <source>
        <strain evidence="1 2">NBRC 101262</strain>
        <plasmid evidence="1 2">pPP1</plasmid>
    </source>
</reference>
<keyword evidence="1" id="KW-0614">Plasmid</keyword>
<keyword evidence="2" id="KW-1185">Reference proteome</keyword>
<sequence>MIFPLKTYLQYLIEEKLNLQIQNYHLLTLSPVHFLVETTAPDRQEVEMRMTDQEQFQLIREGEVLLSASCSTIEQQMTKNGQYDR</sequence>
<evidence type="ECO:0000313" key="1">
    <source>
        <dbReference type="EMBL" id="BDD00566.1"/>
    </source>
</evidence>
<organism evidence="1 2">
    <name type="scientific">Persicobacter psychrovividus</name>
    <dbReference type="NCBI Taxonomy" id="387638"/>
    <lineage>
        <taxon>Bacteria</taxon>
        <taxon>Pseudomonadati</taxon>
        <taxon>Bacteroidota</taxon>
        <taxon>Cytophagia</taxon>
        <taxon>Cytophagales</taxon>
        <taxon>Persicobacteraceae</taxon>
        <taxon>Persicobacter</taxon>
    </lineage>
</organism>